<reference evidence="2" key="1">
    <citation type="journal article" date="2019" name="Int. J. Syst. Evol. Microbiol.">
        <title>The Global Catalogue of Microorganisms (GCM) 10K type strain sequencing project: providing services to taxonomists for standard genome sequencing and annotation.</title>
        <authorList>
            <consortium name="The Broad Institute Genomics Platform"/>
            <consortium name="The Broad Institute Genome Sequencing Center for Infectious Disease"/>
            <person name="Wu L."/>
            <person name="Ma J."/>
        </authorList>
    </citation>
    <scope>NUCLEOTIDE SEQUENCE [LARGE SCALE GENOMIC DNA]</scope>
    <source>
        <strain evidence="2">JCM 17326</strain>
    </source>
</reference>
<protein>
    <submittedName>
        <fullName evidence="1">Uncharacterized protein</fullName>
    </submittedName>
</protein>
<keyword evidence="2" id="KW-1185">Reference proteome</keyword>
<accession>A0ABP6ZLX7</accession>
<proteinExistence type="predicted"/>
<organism evidence="1 2">
    <name type="scientific">Nonomuraea rosea</name>
    <dbReference type="NCBI Taxonomy" id="638574"/>
    <lineage>
        <taxon>Bacteria</taxon>
        <taxon>Bacillati</taxon>
        <taxon>Actinomycetota</taxon>
        <taxon>Actinomycetes</taxon>
        <taxon>Streptosporangiales</taxon>
        <taxon>Streptosporangiaceae</taxon>
        <taxon>Nonomuraea</taxon>
    </lineage>
</organism>
<dbReference type="Proteomes" id="UP001500630">
    <property type="component" value="Unassembled WGS sequence"/>
</dbReference>
<name>A0ABP6ZLX7_9ACTN</name>
<sequence>MDSRHRMLRLSGDERPLPHTEIGNRLDLSCGSLGRLLTDPHTPLSHGLEVVMASPTTPTAPL</sequence>
<gene>
    <name evidence="1" type="ORF">GCM10022419_114100</name>
</gene>
<comment type="caution">
    <text evidence="1">The sequence shown here is derived from an EMBL/GenBank/DDBJ whole genome shotgun (WGS) entry which is preliminary data.</text>
</comment>
<evidence type="ECO:0000313" key="1">
    <source>
        <dbReference type="EMBL" id="GAA3610276.1"/>
    </source>
</evidence>
<evidence type="ECO:0000313" key="2">
    <source>
        <dbReference type="Proteomes" id="UP001500630"/>
    </source>
</evidence>
<dbReference type="EMBL" id="BAABDQ010000046">
    <property type="protein sequence ID" value="GAA3610276.1"/>
    <property type="molecule type" value="Genomic_DNA"/>
</dbReference>